<proteinExistence type="predicted"/>
<evidence type="ECO:0000313" key="1">
    <source>
        <dbReference type="EMBL" id="OSX57537.1"/>
    </source>
</evidence>
<gene>
    <name evidence="1" type="ORF">POSPLADRAFT_1036635</name>
</gene>
<dbReference type="EMBL" id="KZ110607">
    <property type="protein sequence ID" value="OSX57537.1"/>
    <property type="molecule type" value="Genomic_DNA"/>
</dbReference>
<accession>A0A1X6MM67</accession>
<dbReference type="AlphaFoldDB" id="A0A1X6MM67"/>
<protein>
    <submittedName>
        <fullName evidence="1">Uncharacterized protein</fullName>
    </submittedName>
</protein>
<dbReference type="OrthoDB" id="432970at2759"/>
<dbReference type="RefSeq" id="XP_024334331.1">
    <property type="nucleotide sequence ID" value="XM_024477159.1"/>
</dbReference>
<keyword evidence="2" id="KW-1185">Reference proteome</keyword>
<reference evidence="1 2" key="1">
    <citation type="submission" date="2017-04" db="EMBL/GenBank/DDBJ databases">
        <title>Genome Sequence of the Model Brown-Rot Fungus Postia placenta SB12.</title>
        <authorList>
            <consortium name="DOE Joint Genome Institute"/>
            <person name="Gaskell J."/>
            <person name="Kersten P."/>
            <person name="Larrondo L.F."/>
            <person name="Canessa P."/>
            <person name="Martinez D."/>
            <person name="Hibbett D."/>
            <person name="Schmoll M."/>
            <person name="Kubicek C.P."/>
            <person name="Martinez A.T."/>
            <person name="Yadav J."/>
            <person name="Master E."/>
            <person name="Magnuson J.K."/>
            <person name="James T."/>
            <person name="Yaver D."/>
            <person name="Berka R."/>
            <person name="Labutti K."/>
            <person name="Lipzen A."/>
            <person name="Aerts A."/>
            <person name="Barry K."/>
            <person name="Henrissat B."/>
            <person name="Blanchette R."/>
            <person name="Grigoriev I."/>
            <person name="Cullen D."/>
        </authorList>
    </citation>
    <scope>NUCLEOTIDE SEQUENCE [LARGE SCALE GENOMIC DNA]</scope>
    <source>
        <strain evidence="1 2">MAD-698-R-SB12</strain>
    </source>
</reference>
<sequence>MSAEAQSSASSEDHEHKWIVMTTSGPERIMSTLGLGPKRRRNRWGDTERDIDAAVTAVAYAAMKNTEEWHKLVHRGVIDRLCEMVTKHVPMPKTPEEDGKLGAVEQESSTYFGPLEALCNAAFTMPDVLRPTDLILINTLRRTWNDMMKHLWNNPQNTLMKGDIHVRERRVIPQLIMRFVTIDPTFLSVIDDDADLTISLLTRYFMHATTSDDGGDITRTLIELVSPGTPALATYRDTYPAPTNALTRMVRGASSIEQILAKTAVHFATLPPEGAAIMPEFIMHMYLLAKAQQPAFIPKFWRSSGLWAHLFATMRKATKEAPLGAQHEFPWDSFFLPVLGVAGDIFSDCWENGRSEICSLLALWVRTDFFGAIDAALPRCVTHVRVTRQLCRILAHVHGMLEDPSVIELLRPELPRPRALRALVEQAFAPDGQPREKVGPRVVNNEVVPEESWDRSAWDLLYRLQEVVYKVGVACRTKWVSELLVLGVADQIVVGTEKSIDCFVGLKCTEYPTPLEMQRCRFRRSRYLRLFEDPSFALSVTALSKATQAIVRSLTPPSGSRFSGVSFSGHGNLLGTMSVPAAAWKLADIAWIIMSINNEGSISNRQRLDDQGGRKRVRKPQWPGILGFREKRREDTRYHVGLS</sequence>
<organism evidence="1 2">
    <name type="scientific">Postia placenta MAD-698-R-SB12</name>
    <dbReference type="NCBI Taxonomy" id="670580"/>
    <lineage>
        <taxon>Eukaryota</taxon>
        <taxon>Fungi</taxon>
        <taxon>Dikarya</taxon>
        <taxon>Basidiomycota</taxon>
        <taxon>Agaricomycotina</taxon>
        <taxon>Agaricomycetes</taxon>
        <taxon>Polyporales</taxon>
        <taxon>Adustoporiaceae</taxon>
        <taxon>Rhodonia</taxon>
    </lineage>
</organism>
<name>A0A1X6MM67_9APHY</name>
<dbReference type="GeneID" id="36322109"/>
<dbReference type="Proteomes" id="UP000194127">
    <property type="component" value="Unassembled WGS sequence"/>
</dbReference>
<evidence type="ECO:0000313" key="2">
    <source>
        <dbReference type="Proteomes" id="UP000194127"/>
    </source>
</evidence>